<dbReference type="Proteomes" id="UP000233387">
    <property type="component" value="Unassembled WGS sequence"/>
</dbReference>
<evidence type="ECO:0000259" key="1">
    <source>
        <dbReference type="Pfam" id="PF05685"/>
    </source>
</evidence>
<dbReference type="SUPFAM" id="SSF52980">
    <property type="entry name" value="Restriction endonuclease-like"/>
    <property type="match status" value="1"/>
</dbReference>
<keyword evidence="2" id="KW-0378">Hydrolase</keyword>
<dbReference type="Pfam" id="PF05685">
    <property type="entry name" value="Uma2"/>
    <property type="match status" value="1"/>
</dbReference>
<organism evidence="2 3">
    <name type="scientific">Raineya orbicola</name>
    <dbReference type="NCBI Taxonomy" id="2016530"/>
    <lineage>
        <taxon>Bacteria</taxon>
        <taxon>Pseudomonadati</taxon>
        <taxon>Bacteroidota</taxon>
        <taxon>Cytophagia</taxon>
        <taxon>Cytophagales</taxon>
        <taxon>Raineyaceae</taxon>
        <taxon>Raineya</taxon>
    </lineage>
</organism>
<reference evidence="2 3" key="1">
    <citation type="submission" date="2017-06" db="EMBL/GenBank/DDBJ databases">
        <title>Raineya orbicola gen. nov., sp. nov. a slightly thermophilic bacterium of the phylum Bacteroidetes and the description of Raineyaceae fam. nov.</title>
        <authorList>
            <person name="Albuquerque L."/>
            <person name="Polonia A.R.M."/>
            <person name="Barroso C."/>
            <person name="Froufe H.J.C."/>
            <person name="Lage O."/>
            <person name="Lobo-Da-Cunha A."/>
            <person name="Egas C."/>
            <person name="Da Costa M.S."/>
        </authorList>
    </citation>
    <scope>NUCLEOTIDE SEQUENCE [LARGE SCALE GENOMIC DNA]</scope>
    <source>
        <strain evidence="2 3">SPSPC-11</strain>
    </source>
</reference>
<dbReference type="PANTHER" id="PTHR36558">
    <property type="entry name" value="GLR1098 PROTEIN"/>
    <property type="match status" value="1"/>
</dbReference>
<comment type="caution">
    <text evidence="2">The sequence shown here is derived from an EMBL/GenBank/DDBJ whole genome shotgun (WGS) entry which is preliminary data.</text>
</comment>
<feature type="domain" description="Putative restriction endonuclease" evidence="1">
    <location>
        <begin position="65"/>
        <end position="200"/>
    </location>
</feature>
<dbReference type="InterPro" id="IPR008538">
    <property type="entry name" value="Uma2"/>
</dbReference>
<gene>
    <name evidence="2" type="ORF">Rain11_1128</name>
</gene>
<dbReference type="InterPro" id="IPR011335">
    <property type="entry name" value="Restrct_endonuc-II-like"/>
</dbReference>
<dbReference type="AlphaFoldDB" id="A0A2N3IHU1"/>
<protein>
    <submittedName>
        <fullName evidence="2">Putative restriction endonuclease</fullName>
    </submittedName>
</protein>
<name>A0A2N3IHU1_9BACT</name>
<proteinExistence type="predicted"/>
<accession>A0A2N3IHU1</accession>
<evidence type="ECO:0000313" key="2">
    <source>
        <dbReference type="EMBL" id="PKQ69793.1"/>
    </source>
</evidence>
<keyword evidence="2" id="KW-0540">Nuclease</keyword>
<dbReference type="RefSeq" id="WP_101358395.1">
    <property type="nucleotide sequence ID" value="NZ_NKXO01000015.1"/>
</dbReference>
<dbReference type="InterPro" id="IPR012296">
    <property type="entry name" value="Nuclease_put_TT1808"/>
</dbReference>
<dbReference type="OrthoDB" id="675543at2"/>
<dbReference type="PANTHER" id="PTHR36558:SF1">
    <property type="entry name" value="RESTRICTION ENDONUCLEASE DOMAIN-CONTAINING PROTEIN-RELATED"/>
    <property type="match status" value="1"/>
</dbReference>
<dbReference type="EMBL" id="NKXO01000015">
    <property type="protein sequence ID" value="PKQ69793.1"/>
    <property type="molecule type" value="Genomic_DNA"/>
</dbReference>
<evidence type="ECO:0000313" key="3">
    <source>
        <dbReference type="Proteomes" id="UP000233387"/>
    </source>
</evidence>
<dbReference type="GO" id="GO:0004519">
    <property type="term" value="F:endonuclease activity"/>
    <property type="evidence" value="ECO:0007669"/>
    <property type="project" value="UniProtKB-KW"/>
</dbReference>
<keyword evidence="2" id="KW-0255">Endonuclease</keyword>
<sequence>MLSEVKTYTFEDFLKFYERLGESGGFEFSDGLIWDKFAGKPVEESIIDFILSDNFNVENLLFFQTMPTQKHDDLLANLMFFLASMLKEKGFAIYPQKTAIAKNSEDGFREPDLVIVNWKEQKRNKYHQVLNPVMLVEVLSKSTKHIDLGEKVLEYQAIPSLQTYLIIWQDEPKAVIYTRKAEKVWEERIYESLQETIELTYFDVKLPLKQVYENINFE</sequence>
<dbReference type="Gene3D" id="3.90.1570.10">
    <property type="entry name" value="tt1808, chain A"/>
    <property type="match status" value="1"/>
</dbReference>
<keyword evidence="3" id="KW-1185">Reference proteome</keyword>
<dbReference type="CDD" id="cd06260">
    <property type="entry name" value="DUF820-like"/>
    <property type="match status" value="1"/>
</dbReference>